<comment type="caution">
    <text evidence="1">The sequence shown here is derived from an EMBL/GenBank/DDBJ whole genome shotgun (WGS) entry which is preliminary data.</text>
</comment>
<reference evidence="1 2" key="1">
    <citation type="journal article" date="2016" name="Nat. Commun.">
        <title>Thousands of microbial genomes shed light on interconnected biogeochemical processes in an aquifer system.</title>
        <authorList>
            <person name="Anantharaman K."/>
            <person name="Brown C.T."/>
            <person name="Hug L.A."/>
            <person name="Sharon I."/>
            <person name="Castelle C.J."/>
            <person name="Probst A.J."/>
            <person name="Thomas B.C."/>
            <person name="Singh A."/>
            <person name="Wilkins M.J."/>
            <person name="Karaoz U."/>
            <person name="Brodie E.L."/>
            <person name="Williams K.H."/>
            <person name="Hubbard S.S."/>
            <person name="Banfield J.F."/>
        </authorList>
    </citation>
    <scope>NUCLEOTIDE SEQUENCE [LARGE SCALE GENOMIC DNA]</scope>
</reference>
<accession>A0A1F5GFL8</accession>
<evidence type="ECO:0000313" key="1">
    <source>
        <dbReference type="EMBL" id="OGD90645.1"/>
    </source>
</evidence>
<sequence>MSCEQLKEDLYDLRRNSVKDPDLTLEIGYRIKLLELTCKVEGADIHDLWEDTRDYAESLLKQDQSSAA</sequence>
<proteinExistence type="predicted"/>
<gene>
    <name evidence="1" type="ORF">A3D07_01580</name>
</gene>
<dbReference type="EMBL" id="MFBF01000039">
    <property type="protein sequence ID" value="OGD90645.1"/>
    <property type="molecule type" value="Genomic_DNA"/>
</dbReference>
<protein>
    <submittedName>
        <fullName evidence="1">Uncharacterized protein</fullName>
    </submittedName>
</protein>
<dbReference type="AlphaFoldDB" id="A0A1F5GFL8"/>
<name>A0A1F5GFL8_9BACT</name>
<organism evidence="1 2">
    <name type="scientific">Candidatus Curtissbacteria bacterium RIFCSPHIGHO2_02_FULL_42_15</name>
    <dbReference type="NCBI Taxonomy" id="1797716"/>
    <lineage>
        <taxon>Bacteria</taxon>
        <taxon>Candidatus Curtissiibacteriota</taxon>
    </lineage>
</organism>
<evidence type="ECO:0000313" key="2">
    <source>
        <dbReference type="Proteomes" id="UP000177124"/>
    </source>
</evidence>
<dbReference type="STRING" id="1797716.A3D07_01580"/>
<dbReference type="Proteomes" id="UP000177124">
    <property type="component" value="Unassembled WGS sequence"/>
</dbReference>